<dbReference type="Proteomes" id="UP000611723">
    <property type="component" value="Unassembled WGS sequence"/>
</dbReference>
<evidence type="ECO:0000313" key="2">
    <source>
        <dbReference type="EMBL" id="MBK6265013.1"/>
    </source>
</evidence>
<gene>
    <name evidence="2" type="ORF">JKA74_08185</name>
</gene>
<sequence length="232" mass="26542">MKKLKTGVVLALVVLLLSSSAIAQISNVSDVGGKPIMTKKYSKIEGSPYYFGTNNWFEGTLYTADGKQINNVSIRYNGYDDEIEYKKDGNILVIDNYNLKGFDFYAELEGGNVKYEFRNGFYVAGEIDKKDFFNVIYKGENISLLEKFKVIETRVTPASYGASEYQKFVNDKVTILVFNDKADQFKNRKKDFYNIAPSKKAEIKQVMKENDLDLNNSRHVAFLLEFIENKLL</sequence>
<feature type="chain" id="PRO_5038109941" evidence="1">
    <location>
        <begin position="24"/>
        <end position="232"/>
    </location>
</feature>
<name>A0A934WXL3_9BACT</name>
<keyword evidence="1" id="KW-0732">Signal</keyword>
<dbReference type="RefSeq" id="WP_201430697.1">
    <property type="nucleotide sequence ID" value="NZ_JAEQBW010000003.1"/>
</dbReference>
<comment type="caution">
    <text evidence="2">The sequence shown here is derived from an EMBL/GenBank/DDBJ whole genome shotgun (WGS) entry which is preliminary data.</text>
</comment>
<reference evidence="2" key="1">
    <citation type="submission" date="2021-01" db="EMBL/GenBank/DDBJ databases">
        <title>Marivirga aurantiaca sp. nov., isolated from intertidal surface sediments.</title>
        <authorList>
            <person name="Zhang M."/>
        </authorList>
    </citation>
    <scope>NUCLEOTIDE SEQUENCE</scope>
    <source>
        <strain evidence="2">S37H4</strain>
    </source>
</reference>
<evidence type="ECO:0000256" key="1">
    <source>
        <dbReference type="SAM" id="SignalP"/>
    </source>
</evidence>
<protein>
    <submittedName>
        <fullName evidence="2">Uncharacterized protein</fullName>
    </submittedName>
</protein>
<organism evidence="2 3">
    <name type="scientific">Marivirga aurantiaca</name>
    <dbReference type="NCBI Taxonomy" id="2802615"/>
    <lineage>
        <taxon>Bacteria</taxon>
        <taxon>Pseudomonadati</taxon>
        <taxon>Bacteroidota</taxon>
        <taxon>Cytophagia</taxon>
        <taxon>Cytophagales</taxon>
        <taxon>Marivirgaceae</taxon>
        <taxon>Marivirga</taxon>
    </lineage>
</organism>
<feature type="signal peptide" evidence="1">
    <location>
        <begin position="1"/>
        <end position="23"/>
    </location>
</feature>
<dbReference type="EMBL" id="JAEQBW010000003">
    <property type="protein sequence ID" value="MBK6265013.1"/>
    <property type="molecule type" value="Genomic_DNA"/>
</dbReference>
<keyword evidence="3" id="KW-1185">Reference proteome</keyword>
<dbReference type="AlphaFoldDB" id="A0A934WXL3"/>
<accession>A0A934WXL3</accession>
<evidence type="ECO:0000313" key="3">
    <source>
        <dbReference type="Proteomes" id="UP000611723"/>
    </source>
</evidence>
<proteinExistence type="predicted"/>